<name>A0ACC6UZS8_9CREN</name>
<reference evidence="1" key="1">
    <citation type="submission" date="2024-07" db="EMBL/GenBank/DDBJ databases">
        <title>Metagenome and Metagenome-Assembled Genomes of Archaea from a hot spring from the geothermal field of Los Azufres, Mexico.</title>
        <authorList>
            <person name="Marin-Paredes R."/>
            <person name="Martinez-Romero E."/>
            <person name="Servin-Garciduenas L.E."/>
        </authorList>
    </citation>
    <scope>NUCLEOTIDE SEQUENCE</scope>
</reference>
<dbReference type="EMBL" id="JZWT02000007">
    <property type="protein sequence ID" value="MFB6490329.1"/>
    <property type="molecule type" value="Genomic_DNA"/>
</dbReference>
<gene>
    <name evidence="1" type="ORF">TU35_003620</name>
</gene>
<protein>
    <submittedName>
        <fullName evidence="1">Sip1-related alpha-galactosidase</fullName>
    </submittedName>
</protein>
<comment type="caution">
    <text evidence="1">The sequence shown here is derived from an EMBL/GenBank/DDBJ whole genome shotgun (WGS) entry which is preliminary data.</text>
</comment>
<evidence type="ECO:0000313" key="2">
    <source>
        <dbReference type="Proteomes" id="UP000033636"/>
    </source>
</evidence>
<accession>A0ACC6UZS8</accession>
<sequence>MATSFEPRKAYFVDGVCIPSRAGPGLYDLCGRGRLRVVVDGDAASGALGVWIDAGSELAEWPLDIALGVDALEFVAATNAGIYDAAWTCNDAYLGRGRPEDCASAPSNYPKRPSAELEVEKWWLQPWLTPYFSSDFKEPLPFTAALLASLRAGGYLALYTASGGDASAYIWEGWTLKVYAGRPSKRFRSWVLAYGLSADPYEAVRRAASALAAHANLKLRRDKPRPPFADYLGWCSWNAFLTEVDERGVVEVVRGLRGRGLPITWALIDDGWQQEERVQLPCCLNRVLKSLKPDPAKFPGGLSSAASSLKSLGVRWVGLWHTLNIHWGGYGREVEEELGVPGIEYAGNRAPPASYPESLALYKAFFKRVAGEGVDFVKVDNQCSSRLMAKYAGEYVGRAAAAVQTGLQLAAQESGLEVLNCMSMNPENYSNYFHSNLMRASNDYIPYWREGARLHALSNAYNSLFVSELAWPDFDMFSSYDPYAKLHLVLRVFSGGPIYITDRDSAKANVELLRMAVLPSGETVKVDQPAVPTRDILFRSPYKGEALLKLASTVRGKPAVALCNIAERRLAERLRLESLPYEVAGDYVYYKVFAREGGRGAVEVELEPLDCEVVVLSPPGLVGLAEYILPPYPVVDGRPIAPGTPVVIQ</sequence>
<proteinExistence type="predicted"/>
<organism evidence="1 2">
    <name type="scientific">Thermoproteus sp. AZ2</name>
    <dbReference type="NCBI Taxonomy" id="1609232"/>
    <lineage>
        <taxon>Archaea</taxon>
        <taxon>Thermoproteota</taxon>
        <taxon>Thermoprotei</taxon>
        <taxon>Thermoproteales</taxon>
        <taxon>Thermoproteaceae</taxon>
        <taxon>Thermoproteus</taxon>
    </lineage>
</organism>
<dbReference type="Proteomes" id="UP000033636">
    <property type="component" value="Unassembled WGS sequence"/>
</dbReference>
<evidence type="ECO:0000313" key="1">
    <source>
        <dbReference type="EMBL" id="MFB6490329.1"/>
    </source>
</evidence>